<evidence type="ECO:0000313" key="3">
    <source>
        <dbReference type="EMBL" id="OAA42974.1"/>
    </source>
</evidence>
<evidence type="ECO:0000256" key="2">
    <source>
        <dbReference type="SAM" id="MobiDB-lite"/>
    </source>
</evidence>
<proteinExistence type="predicted"/>
<keyword evidence="4" id="KW-1185">Reference proteome</keyword>
<dbReference type="InterPro" id="IPR015943">
    <property type="entry name" value="WD40/YVTN_repeat-like_dom_sf"/>
</dbReference>
<gene>
    <name evidence="3" type="ORF">BBO_04889</name>
</gene>
<comment type="caution">
    <text evidence="3">The sequence shown here is derived from an EMBL/GenBank/DDBJ whole genome shotgun (WGS) entry which is preliminary data.</text>
</comment>
<dbReference type="InterPro" id="IPR001680">
    <property type="entry name" value="WD40_rpt"/>
</dbReference>
<feature type="compositionally biased region" description="Polar residues" evidence="2">
    <location>
        <begin position="69"/>
        <end position="96"/>
    </location>
</feature>
<reference evidence="3 4" key="1">
    <citation type="journal article" date="2016" name="Genome Biol. Evol.">
        <title>Divergent and convergent evolution of fungal pathogenicity.</title>
        <authorList>
            <person name="Shang Y."/>
            <person name="Xiao G."/>
            <person name="Zheng P."/>
            <person name="Cen K."/>
            <person name="Zhan S."/>
            <person name="Wang C."/>
        </authorList>
    </citation>
    <scope>NUCLEOTIDE SEQUENCE [LARGE SCALE GENOMIC DNA]</scope>
    <source>
        <strain evidence="3 4">RCEF 3172</strain>
    </source>
</reference>
<evidence type="ECO:0000256" key="1">
    <source>
        <dbReference type="PROSITE-ProRule" id="PRU00221"/>
    </source>
</evidence>
<dbReference type="EMBL" id="AZHA01000013">
    <property type="protein sequence ID" value="OAA42974.1"/>
    <property type="molecule type" value="Genomic_DNA"/>
</dbReference>
<dbReference type="Gene3D" id="2.130.10.10">
    <property type="entry name" value="YVTN repeat-like/Quinoprotein amine dehydrogenase"/>
    <property type="match status" value="1"/>
</dbReference>
<evidence type="ECO:0000313" key="4">
    <source>
        <dbReference type="Proteomes" id="UP000076863"/>
    </source>
</evidence>
<sequence>MRPSSSHTTRVPPDDPQQDNGQLPRRRSRLLSRQTHDSDSDSDNSIDDSISWCQPARPHLPSHLADASSLANSPVRMSSSSVGGPNAPSASHHAQSTPPPPSQSRDDGQSDMDIPDSDGQDSDPELDSGGAALALMAPIRAPQPTSVMPTPESDLDYLSDAYHEEYDDDHDDNDDDDSDNFMQHMQHQPSFLEPMAPIAPAPMVPYYPGSASFFQNTPPNMPVHQPQMPVQPMTFGMPAGPTDLANLPPLHQPPPNWVPLPAFLADQNLTISDAIPAILGSENLDLVDFLRDWAYQGRYGRAGRSQPPSLDELMRQTQEQPDEISFAQLEGDQYDLQGFNWAAMKTTRKAARLRRQHTYRNYVNRMGSDRWMASILAFPLRLDSNQLCLQTPHQPLSSRESFYRFKRMNIRRDVCLAHFQLRSVLACPTRTHAYYPTPQGIARMNLASGKSETFMNTRDFPAAGAVISTVDADCGVLMCGTFNGEYCIKRLDAPEKHAYTEGQITSDPGGITNHIKIHKPRRSCGPAAAIASNDHGFRLLDLETQTIVQEKRYPFALNCTAVSPDRRLRTVVGDHFNVLITNADTGEVLQELGGHRDYGFACDWSDDGWTVATGFQDMAVKIWDARRWCNTNGQSTPLCTIRTEMAGARSLRFSPLGSGPPVLVAAEEADFVNIIDAKMFHYRQEIDVFGEIGGIAFANDGQDLNVLCCDSQRGGLLQLQRCRGRRSFMRSYDEVSMANRHSWLPDTDMTPAMDKIPTFF</sequence>
<dbReference type="OrthoDB" id="20669at2759"/>
<dbReference type="InterPro" id="IPR036322">
    <property type="entry name" value="WD40_repeat_dom_sf"/>
</dbReference>
<dbReference type="AlphaFoldDB" id="A0A167DWI1"/>
<feature type="region of interest" description="Disordered" evidence="2">
    <location>
        <begin position="1"/>
        <end position="131"/>
    </location>
</feature>
<dbReference type="SUPFAM" id="SSF50978">
    <property type="entry name" value="WD40 repeat-like"/>
    <property type="match status" value="1"/>
</dbReference>
<dbReference type="PROSITE" id="PS50294">
    <property type="entry name" value="WD_REPEATS_REGION"/>
    <property type="match status" value="1"/>
</dbReference>
<feature type="compositionally biased region" description="Acidic residues" evidence="2">
    <location>
        <begin position="109"/>
        <end position="126"/>
    </location>
</feature>
<feature type="repeat" description="WD" evidence="1">
    <location>
        <begin position="592"/>
        <end position="624"/>
    </location>
</feature>
<accession>A0A167DWI1</accession>
<dbReference type="PROSITE" id="PS50082">
    <property type="entry name" value="WD_REPEATS_2"/>
    <property type="match status" value="1"/>
</dbReference>
<protein>
    <submittedName>
        <fullName evidence="3">WD domain containing protein</fullName>
    </submittedName>
</protein>
<dbReference type="PANTHER" id="PTHR43991:SF12">
    <property type="entry name" value="WD REPEAT PROTEIN (AFU_ORTHOLOGUE AFUA_8G05640)"/>
    <property type="match status" value="1"/>
</dbReference>
<dbReference type="Proteomes" id="UP000076863">
    <property type="component" value="Unassembled WGS sequence"/>
</dbReference>
<dbReference type="PANTHER" id="PTHR43991">
    <property type="entry name" value="WD REPEAT PROTEIN (AFU_ORTHOLOGUE AFUA_8G05640)-RELATED"/>
    <property type="match status" value="1"/>
</dbReference>
<organism evidence="3 4">
    <name type="scientific">Beauveria brongniartii RCEF 3172</name>
    <dbReference type="NCBI Taxonomy" id="1081107"/>
    <lineage>
        <taxon>Eukaryota</taxon>
        <taxon>Fungi</taxon>
        <taxon>Dikarya</taxon>
        <taxon>Ascomycota</taxon>
        <taxon>Pezizomycotina</taxon>
        <taxon>Sordariomycetes</taxon>
        <taxon>Hypocreomycetidae</taxon>
        <taxon>Hypocreales</taxon>
        <taxon>Cordycipitaceae</taxon>
        <taxon>Beauveria</taxon>
        <taxon>Beauveria brongniartii</taxon>
    </lineage>
</organism>
<name>A0A167DWI1_9HYPO</name>
<dbReference type="SMART" id="SM00320">
    <property type="entry name" value="WD40"/>
    <property type="match status" value="2"/>
</dbReference>
<keyword evidence="1" id="KW-0853">WD repeat</keyword>